<sequence length="179" mass="19241">MKATLTTEPGAGRESGEVHTVISGVDPGDAFFIVKSGRLVRHPLGNPLTYISNDASGAFRLSREVDGGRHESTVKFHNGIVTAFTDDPSPFYGYRFAPTWVKSHCVDADDVLLSLGVAQLVELIRAVQAGEPVNFTDDTTRAMVGLALCSPDLLGPMNPADTWVLLDDTHMSAIASWAR</sequence>
<dbReference type="EMBL" id="JACOPV010000009">
    <property type="protein sequence ID" value="MBM5458892.1"/>
    <property type="molecule type" value="Genomic_DNA"/>
</dbReference>
<evidence type="ECO:0000313" key="2">
    <source>
        <dbReference type="Proteomes" id="UP000745663"/>
    </source>
</evidence>
<gene>
    <name evidence="1" type="ORF">H8F21_15100</name>
</gene>
<reference evidence="1 2" key="1">
    <citation type="submission" date="2020-08" db="EMBL/GenBank/DDBJ databases">
        <title>Description of novel Pseudomonas species.</title>
        <authorList>
            <person name="Duman M."/>
            <person name="Mulet M."/>
            <person name="Altun S."/>
            <person name="Saticioglu I.B."/>
            <person name="Lalucat J."/>
            <person name="Garcia-Valdes E."/>
        </authorList>
    </citation>
    <scope>NUCLEOTIDE SEQUENCE [LARGE SCALE GENOMIC DNA]</scope>
    <source>
        <strain evidence="1 2">P66</strain>
    </source>
</reference>
<accession>A0ABS2BZ40</accession>
<dbReference type="Proteomes" id="UP000745663">
    <property type="component" value="Unassembled WGS sequence"/>
</dbReference>
<organism evidence="1 2">
    <name type="scientific">Pseudomonas arcuscaelestis</name>
    <dbReference type="NCBI Taxonomy" id="2710591"/>
    <lineage>
        <taxon>Bacteria</taxon>
        <taxon>Pseudomonadati</taxon>
        <taxon>Pseudomonadota</taxon>
        <taxon>Gammaproteobacteria</taxon>
        <taxon>Pseudomonadales</taxon>
        <taxon>Pseudomonadaceae</taxon>
        <taxon>Pseudomonas</taxon>
    </lineage>
</organism>
<dbReference type="RefSeq" id="WP_203584814.1">
    <property type="nucleotide sequence ID" value="NZ_JACOPV010000009.1"/>
</dbReference>
<evidence type="ECO:0000313" key="1">
    <source>
        <dbReference type="EMBL" id="MBM5458892.1"/>
    </source>
</evidence>
<comment type="caution">
    <text evidence="1">The sequence shown here is derived from an EMBL/GenBank/DDBJ whole genome shotgun (WGS) entry which is preliminary data.</text>
</comment>
<keyword evidence="2" id="KW-1185">Reference proteome</keyword>
<name>A0ABS2BZ40_9PSED</name>
<proteinExistence type="predicted"/>
<protein>
    <submittedName>
        <fullName evidence="1">Uncharacterized protein</fullName>
    </submittedName>
</protein>